<evidence type="ECO:0000256" key="1">
    <source>
        <dbReference type="SAM" id="MobiDB-lite"/>
    </source>
</evidence>
<dbReference type="InterPro" id="IPR036439">
    <property type="entry name" value="Dockerin_dom_sf"/>
</dbReference>
<gene>
    <name evidence="2" type="ORF">ASZ90_016567</name>
</gene>
<dbReference type="AlphaFoldDB" id="A0A0W8EMP4"/>
<dbReference type="PROSITE" id="PS00018">
    <property type="entry name" value="EF_HAND_1"/>
    <property type="match status" value="2"/>
</dbReference>
<dbReference type="SUPFAM" id="SSF63446">
    <property type="entry name" value="Type I dockerin domain"/>
    <property type="match status" value="1"/>
</dbReference>
<dbReference type="InterPro" id="IPR018247">
    <property type="entry name" value="EF_Hand_1_Ca_BS"/>
</dbReference>
<dbReference type="EMBL" id="LNQE01001744">
    <property type="protein sequence ID" value="KUG10023.1"/>
    <property type="molecule type" value="Genomic_DNA"/>
</dbReference>
<name>A0A0W8EMP4_9ZZZZ</name>
<comment type="caution">
    <text evidence="2">The sequence shown here is derived from an EMBL/GenBank/DDBJ whole genome shotgun (WGS) entry which is preliminary data.</text>
</comment>
<evidence type="ECO:0000313" key="2">
    <source>
        <dbReference type="EMBL" id="KUG10023.1"/>
    </source>
</evidence>
<protein>
    <recommendedName>
        <fullName evidence="3">Dockerin domain-containing protein</fullName>
    </recommendedName>
</protein>
<dbReference type="Gene3D" id="1.10.1330.10">
    <property type="entry name" value="Dockerin domain"/>
    <property type="match status" value="1"/>
</dbReference>
<accession>A0A0W8EMP4</accession>
<reference evidence="2" key="1">
    <citation type="journal article" date="2015" name="Proc. Natl. Acad. Sci. U.S.A.">
        <title>Networks of energetic and metabolic interactions define dynamics in microbial communities.</title>
        <authorList>
            <person name="Embree M."/>
            <person name="Liu J.K."/>
            <person name="Al-Bassam M.M."/>
            <person name="Zengler K."/>
        </authorList>
    </citation>
    <scope>NUCLEOTIDE SEQUENCE</scope>
</reference>
<feature type="region of interest" description="Disordered" evidence="1">
    <location>
        <begin position="1"/>
        <end position="22"/>
    </location>
</feature>
<organism evidence="2">
    <name type="scientific">hydrocarbon metagenome</name>
    <dbReference type="NCBI Taxonomy" id="938273"/>
    <lineage>
        <taxon>unclassified sequences</taxon>
        <taxon>metagenomes</taxon>
        <taxon>ecological metagenomes</taxon>
    </lineage>
</organism>
<proteinExistence type="predicted"/>
<sequence>MFQVEPFPGYTNRPTDPDGDGLYEDINGNGVLDFDDVVAFYQNMAWVEGNAFVGIEPYDFNGNGRIDYDDIVVLYYEILEG</sequence>
<evidence type="ECO:0008006" key="3">
    <source>
        <dbReference type="Google" id="ProtNLM"/>
    </source>
</evidence>
<dbReference type="GO" id="GO:0000272">
    <property type="term" value="P:polysaccharide catabolic process"/>
    <property type="evidence" value="ECO:0007669"/>
    <property type="project" value="InterPro"/>
</dbReference>